<dbReference type="PATRIC" id="fig|29422.6.peg.763"/>
<comment type="caution">
    <text evidence="2">The sequence shown here is derived from an EMBL/GenBank/DDBJ whole genome shotgun (WGS) entry which is preliminary data.</text>
</comment>
<gene>
    <name evidence="2" type="ORF">Lbru_0729</name>
</gene>
<dbReference type="AlphaFoldDB" id="A0A0W0SU33"/>
<evidence type="ECO:0000313" key="2">
    <source>
        <dbReference type="EMBL" id="KTC86788.1"/>
    </source>
</evidence>
<sequence>MPKLTQAILAEIDQLNDDKRYDLISQEEYISKLNKIIIENNISDKTIVADEKSGVASWNMGCGGQWVQKNDAALGGQQPRTRGRDNPSSTMDERSEAERIALCSKVISSLHESGGMQAVLIQEGPSSTYLNSNPNVASLIPGLGIKNPGETGQVCCYTSLKNNPALPPYYSKSASDLLNYAKSLGLKDKEYQIIETAQGQIYINVHFDWGSMYKPPSAQALNNRLAFLQAASNSGIVAGDTNIDQKDYPTMQAYVQNGYAQLNGGCSTLDILAGNQVAVPLVLRQPPKVYSAAPMSTTTTIDRAGLETVLTKNGYQLTGARVQQDQRHPNMTTIEFQDKSVAQRFVNAYPGSKAGWLSGSYKFVNIPDKDVASVIQQLSQSPTATVDRAGLGNALTKSGYQLAGTRVQADQRHTNMTSIQFKDVAEAQRFVTAYPGSKAGWLSGNYKFVNIPDKDVASVIQQLNQSPTAANKSNITPKTPITPLVFKTAEDVDKHLRSLVRHEPDLKAKKEAYLQELNNLVTYGSLDTDLMKKLALHILRSPNHFLKEERHFFRSETHSNETLSVYKLVNTLFKGAIPVNGQLTIKNEDDNNESYTISRHVK</sequence>
<dbReference type="OrthoDB" id="9995533at2"/>
<name>A0A0W0SU33_9GAMM</name>
<keyword evidence="3" id="KW-1185">Reference proteome</keyword>
<proteinExistence type="predicted"/>
<evidence type="ECO:0000256" key="1">
    <source>
        <dbReference type="SAM" id="MobiDB-lite"/>
    </source>
</evidence>
<dbReference type="RefSeq" id="WP_058440808.1">
    <property type="nucleotide sequence ID" value="NZ_LNXV01000004.1"/>
</dbReference>
<reference evidence="2 3" key="1">
    <citation type="submission" date="2015-11" db="EMBL/GenBank/DDBJ databases">
        <title>Genomic analysis of 38 Legionella species identifies large and diverse effector repertoires.</title>
        <authorList>
            <person name="Burstein D."/>
            <person name="Amaro F."/>
            <person name="Zusman T."/>
            <person name="Lifshitz Z."/>
            <person name="Cohen O."/>
            <person name="Gilbert J.A."/>
            <person name="Pupko T."/>
            <person name="Shuman H.A."/>
            <person name="Segal G."/>
        </authorList>
    </citation>
    <scope>NUCLEOTIDE SEQUENCE [LARGE SCALE GENOMIC DNA]</scope>
    <source>
        <strain evidence="2 3">ATCC 43878</strain>
    </source>
</reference>
<accession>A0A0W0SU33</accession>
<protein>
    <submittedName>
        <fullName evidence="2">Uncharacterized protein</fullName>
    </submittedName>
</protein>
<dbReference type="Proteomes" id="UP000054742">
    <property type="component" value="Unassembled WGS sequence"/>
</dbReference>
<evidence type="ECO:0000313" key="3">
    <source>
        <dbReference type="Proteomes" id="UP000054742"/>
    </source>
</evidence>
<organism evidence="2 3">
    <name type="scientific">Legionella brunensis</name>
    <dbReference type="NCBI Taxonomy" id="29422"/>
    <lineage>
        <taxon>Bacteria</taxon>
        <taxon>Pseudomonadati</taxon>
        <taxon>Pseudomonadota</taxon>
        <taxon>Gammaproteobacteria</taxon>
        <taxon>Legionellales</taxon>
        <taxon>Legionellaceae</taxon>
        <taxon>Legionella</taxon>
    </lineage>
</organism>
<dbReference type="EMBL" id="LNXV01000004">
    <property type="protein sequence ID" value="KTC86788.1"/>
    <property type="molecule type" value="Genomic_DNA"/>
</dbReference>
<feature type="region of interest" description="Disordered" evidence="1">
    <location>
        <begin position="70"/>
        <end position="95"/>
    </location>
</feature>